<keyword evidence="2" id="KW-0812">Transmembrane</keyword>
<evidence type="ECO:0000256" key="2">
    <source>
        <dbReference type="SAM" id="Phobius"/>
    </source>
</evidence>
<evidence type="ECO:0000313" key="4">
    <source>
        <dbReference type="Proteomes" id="UP000730482"/>
    </source>
</evidence>
<dbReference type="RefSeq" id="WP_212015673.1">
    <property type="nucleotide sequence ID" value="NZ_JAAFYZ010000134.1"/>
</dbReference>
<dbReference type="PANTHER" id="PTHR48098">
    <property type="entry name" value="ENTEROCHELIN ESTERASE-RELATED"/>
    <property type="match status" value="1"/>
</dbReference>
<dbReference type="Gene3D" id="3.40.50.1820">
    <property type="entry name" value="alpha/beta hydrolase"/>
    <property type="match status" value="1"/>
</dbReference>
<feature type="compositionally biased region" description="Low complexity" evidence="1">
    <location>
        <begin position="104"/>
        <end position="115"/>
    </location>
</feature>
<keyword evidence="2" id="KW-1133">Transmembrane helix</keyword>
<accession>A0ABS5KZ08</accession>
<dbReference type="InterPro" id="IPR050583">
    <property type="entry name" value="Mycobacterial_A85_antigen"/>
</dbReference>
<name>A0ABS5KZ08_9ACTN</name>
<evidence type="ECO:0008006" key="5">
    <source>
        <dbReference type="Google" id="ProtNLM"/>
    </source>
</evidence>
<gene>
    <name evidence="3" type="ORF">KGQ19_31015</name>
</gene>
<reference evidence="3 4" key="1">
    <citation type="submission" date="2020-02" db="EMBL/GenBank/DDBJ databases">
        <title>Acidophilic actinobacteria isolated from forest soil.</title>
        <authorList>
            <person name="Golinska P."/>
        </authorList>
    </citation>
    <scope>NUCLEOTIDE SEQUENCE [LARGE SCALE GENOMIC DNA]</scope>
    <source>
        <strain evidence="3 4">NL8</strain>
    </source>
</reference>
<sequence length="415" mass="43685">MSLTSTSLLILAACVTIGAPVATYLLWNRARGPRPVRAASRLGLIGLCQATMLLLVGLLINNHYDLYASWSDLLGDDGGGPVALHQATRTATDLNQSGTPATDPNANPNPNPNANRQPQLGFGGGGQSAHGTAPNPAGTVNPANVPKPVFVPGGHDTQVAAFRGPLSGIGGNGGDVAVWLPPQYNQPAYANTRFPVIMLFPGYPGSPAGWFSVLDGGGVLQQMLAKQQATPFVLVAVNVNQNGQNLNCSNIPGGPQMATYIAEDVRTMIEANFHVSDKRTGWGLMGFSDGGLCAGKLLVQYPQYFRSAAQMAGDSTPDGRQVVRAGTDFVDQNSTLWLLTHRHPGPDQPVSLLAAVSDQDTDSLPVAFQLQAAAPDIVSVSEHAHGAHNPAVWRSWLPEMYTWLSQHLDSAQPAG</sequence>
<dbReference type="InterPro" id="IPR029058">
    <property type="entry name" value="AB_hydrolase_fold"/>
</dbReference>
<proteinExistence type="predicted"/>
<evidence type="ECO:0000256" key="1">
    <source>
        <dbReference type="SAM" id="MobiDB-lite"/>
    </source>
</evidence>
<dbReference type="InterPro" id="IPR000801">
    <property type="entry name" value="Esterase-like"/>
</dbReference>
<comment type="caution">
    <text evidence="3">The sequence shown here is derived from an EMBL/GenBank/DDBJ whole genome shotgun (WGS) entry which is preliminary data.</text>
</comment>
<dbReference type="Pfam" id="PF00756">
    <property type="entry name" value="Esterase"/>
    <property type="match status" value="1"/>
</dbReference>
<protein>
    <recommendedName>
        <fullName evidence="5">Esterase</fullName>
    </recommendedName>
</protein>
<keyword evidence="4" id="KW-1185">Reference proteome</keyword>
<organism evidence="3 4">
    <name type="scientific">Catenulispora pinistramenti</name>
    <dbReference type="NCBI Taxonomy" id="2705254"/>
    <lineage>
        <taxon>Bacteria</taxon>
        <taxon>Bacillati</taxon>
        <taxon>Actinomycetota</taxon>
        <taxon>Actinomycetes</taxon>
        <taxon>Catenulisporales</taxon>
        <taxon>Catenulisporaceae</taxon>
        <taxon>Catenulispora</taxon>
    </lineage>
</organism>
<dbReference type="EMBL" id="JAAFYZ010000134">
    <property type="protein sequence ID" value="MBS2551308.1"/>
    <property type="molecule type" value="Genomic_DNA"/>
</dbReference>
<feature type="compositionally biased region" description="Polar residues" evidence="1">
    <location>
        <begin position="92"/>
        <end position="102"/>
    </location>
</feature>
<keyword evidence="2" id="KW-0472">Membrane</keyword>
<feature type="transmembrane region" description="Helical" evidence="2">
    <location>
        <begin position="39"/>
        <end position="60"/>
    </location>
</feature>
<dbReference type="Proteomes" id="UP000730482">
    <property type="component" value="Unassembled WGS sequence"/>
</dbReference>
<dbReference type="PANTHER" id="PTHR48098:SF1">
    <property type="entry name" value="DIACYLGLYCEROL ACYLTRANSFERASE_MYCOLYLTRANSFERASE AG85A"/>
    <property type="match status" value="1"/>
</dbReference>
<feature type="transmembrane region" description="Helical" evidence="2">
    <location>
        <begin position="6"/>
        <end position="27"/>
    </location>
</feature>
<feature type="region of interest" description="Disordered" evidence="1">
    <location>
        <begin position="92"/>
        <end position="152"/>
    </location>
</feature>
<dbReference type="SUPFAM" id="SSF53474">
    <property type="entry name" value="alpha/beta-Hydrolases"/>
    <property type="match status" value="1"/>
</dbReference>
<evidence type="ECO:0000313" key="3">
    <source>
        <dbReference type="EMBL" id="MBS2551308.1"/>
    </source>
</evidence>